<name>A0AAU7CWZ3_9BACT</name>
<keyword evidence="3" id="KW-0808">Transferase</keyword>
<dbReference type="EC" id="2.4.-.-" evidence="3"/>
<dbReference type="CDD" id="cd03801">
    <property type="entry name" value="GT4_PimA-like"/>
    <property type="match status" value="1"/>
</dbReference>
<proteinExistence type="predicted"/>
<evidence type="ECO:0000259" key="1">
    <source>
        <dbReference type="Pfam" id="PF00534"/>
    </source>
</evidence>
<dbReference type="GO" id="GO:0016758">
    <property type="term" value="F:hexosyltransferase activity"/>
    <property type="evidence" value="ECO:0007669"/>
    <property type="project" value="TreeGrafter"/>
</dbReference>
<dbReference type="InterPro" id="IPR001296">
    <property type="entry name" value="Glyco_trans_1"/>
</dbReference>
<dbReference type="PANTHER" id="PTHR45947:SF3">
    <property type="entry name" value="SULFOQUINOVOSYL TRANSFERASE SQD2"/>
    <property type="match status" value="1"/>
</dbReference>
<dbReference type="Gene3D" id="3.40.50.2000">
    <property type="entry name" value="Glycogen Phosphorylase B"/>
    <property type="match status" value="2"/>
</dbReference>
<dbReference type="Pfam" id="PF00534">
    <property type="entry name" value="Glycos_transf_1"/>
    <property type="match status" value="1"/>
</dbReference>
<feature type="domain" description="Glycosyl transferase family 1" evidence="1">
    <location>
        <begin position="199"/>
        <end position="367"/>
    </location>
</feature>
<keyword evidence="3" id="KW-0328">Glycosyltransferase</keyword>
<organism evidence="3">
    <name type="scientific">Edaphobacter paludis</name>
    <dbReference type="NCBI Taxonomy" id="3035702"/>
    <lineage>
        <taxon>Bacteria</taxon>
        <taxon>Pseudomonadati</taxon>
        <taxon>Acidobacteriota</taxon>
        <taxon>Terriglobia</taxon>
        <taxon>Terriglobales</taxon>
        <taxon>Acidobacteriaceae</taxon>
        <taxon>Edaphobacter</taxon>
    </lineage>
</organism>
<reference evidence="3" key="1">
    <citation type="submission" date="2023-03" db="EMBL/GenBank/DDBJ databases">
        <title>Edaphobacter sp.</title>
        <authorList>
            <person name="Huber K.J."/>
            <person name="Papendorf J."/>
            <person name="Pilke C."/>
            <person name="Bunk B."/>
            <person name="Sproeer C."/>
            <person name="Pester M."/>
        </authorList>
    </citation>
    <scope>NUCLEOTIDE SEQUENCE</scope>
    <source>
        <strain evidence="3">DSM 109919</strain>
        <strain evidence="4">DSM 109920</strain>
    </source>
</reference>
<evidence type="ECO:0000313" key="4">
    <source>
        <dbReference type="EMBL" id="XBH13112.1"/>
    </source>
</evidence>
<dbReference type="InterPro" id="IPR028098">
    <property type="entry name" value="Glyco_trans_4-like_N"/>
</dbReference>
<dbReference type="EMBL" id="CP121195">
    <property type="protein sequence ID" value="XBH13112.1"/>
    <property type="molecule type" value="Genomic_DNA"/>
</dbReference>
<sequence length="396" mass="44062">MKKTDRLRVVVLTDTFLPHAGGSRFYYYNLFKRIAGLGHEVTIETSKVPGWQEFDTREQTATFKIKRRFTPLPDLSYSQLPKIAGPLLTAFVDSVFHRPDIIHCGDLYPGGMIGVILKKLLGIPYVAYCHGEDITLTDKRRFQPRLRNFIYRNSDAVVANGAFAIENLIRIGIQRDKIHKITPGLDTSVFYPVAADSSLRQHYNIESNELVVMTVARLVPRKGHARVMRALAALRSEVSPFKYVIVGRGSIEAELRDLANQLNLRDKVVFAGFVADDKLNQHYNMADIVVMPNTEEAGDIEGFGMVFLEANAAGKPVIGGRSGGTAEAVAEGESGFLVDSDEDFELRDALQRLLMDASLRESMGAKGLQRARTEFDWDTRAALLGQISADIVASKR</sequence>
<gene>
    <name evidence="3" type="ORF">P4G45_14715</name>
    <name evidence="4" type="ORF">P8936_15670</name>
</gene>
<dbReference type="PANTHER" id="PTHR45947">
    <property type="entry name" value="SULFOQUINOVOSYL TRANSFERASE SQD2"/>
    <property type="match status" value="1"/>
</dbReference>
<dbReference type="SUPFAM" id="SSF53756">
    <property type="entry name" value="UDP-Glycosyltransferase/glycogen phosphorylase"/>
    <property type="match status" value="1"/>
</dbReference>
<protein>
    <submittedName>
        <fullName evidence="3">Glycosyltransferase family 4 protein</fullName>
        <ecNumber evidence="3">2.4.-.-</ecNumber>
    </submittedName>
</protein>
<evidence type="ECO:0000313" key="3">
    <source>
        <dbReference type="EMBL" id="XBH09726.1"/>
    </source>
</evidence>
<accession>A0AAU7CWZ3</accession>
<dbReference type="Pfam" id="PF13439">
    <property type="entry name" value="Glyco_transf_4"/>
    <property type="match status" value="1"/>
</dbReference>
<evidence type="ECO:0000259" key="2">
    <source>
        <dbReference type="Pfam" id="PF13439"/>
    </source>
</evidence>
<dbReference type="AlphaFoldDB" id="A0AAU7CWZ3"/>
<dbReference type="InterPro" id="IPR050194">
    <property type="entry name" value="Glycosyltransferase_grp1"/>
</dbReference>
<dbReference type="RefSeq" id="WP_348267233.1">
    <property type="nucleotide sequence ID" value="NZ_CP121194.1"/>
</dbReference>
<dbReference type="EMBL" id="CP121194">
    <property type="protein sequence ID" value="XBH09726.1"/>
    <property type="molecule type" value="Genomic_DNA"/>
</dbReference>
<dbReference type="KEGG" id="epl:P4G45_14715"/>
<feature type="domain" description="Glycosyltransferase subfamily 4-like N-terminal" evidence="2">
    <location>
        <begin position="21"/>
        <end position="188"/>
    </location>
</feature>
<accession>A0AAU7D7J3</accession>